<dbReference type="Pfam" id="PF26130">
    <property type="entry name" value="PB1-like"/>
    <property type="match status" value="1"/>
</dbReference>
<name>A0A811P3A1_9POAL</name>
<dbReference type="Proteomes" id="UP000604825">
    <property type="component" value="Unassembled WGS sequence"/>
</dbReference>
<reference evidence="2" key="1">
    <citation type="submission" date="2020-10" db="EMBL/GenBank/DDBJ databases">
        <authorList>
            <person name="Han B."/>
            <person name="Lu T."/>
            <person name="Zhao Q."/>
            <person name="Huang X."/>
            <person name="Zhao Y."/>
        </authorList>
    </citation>
    <scope>NUCLEOTIDE SEQUENCE</scope>
</reference>
<proteinExistence type="predicted"/>
<organism evidence="2 3">
    <name type="scientific">Miscanthus lutarioriparius</name>
    <dbReference type="NCBI Taxonomy" id="422564"/>
    <lineage>
        <taxon>Eukaryota</taxon>
        <taxon>Viridiplantae</taxon>
        <taxon>Streptophyta</taxon>
        <taxon>Embryophyta</taxon>
        <taxon>Tracheophyta</taxon>
        <taxon>Spermatophyta</taxon>
        <taxon>Magnoliopsida</taxon>
        <taxon>Liliopsida</taxon>
        <taxon>Poales</taxon>
        <taxon>Poaceae</taxon>
        <taxon>PACMAD clade</taxon>
        <taxon>Panicoideae</taxon>
        <taxon>Andropogonodae</taxon>
        <taxon>Andropogoneae</taxon>
        <taxon>Saccharinae</taxon>
        <taxon>Miscanthus</taxon>
    </lineage>
</organism>
<evidence type="ECO:0000313" key="2">
    <source>
        <dbReference type="EMBL" id="CAD6236583.1"/>
    </source>
</evidence>
<dbReference type="InterPro" id="IPR058594">
    <property type="entry name" value="PB1-like_dom_pln"/>
</dbReference>
<evidence type="ECO:0000259" key="1">
    <source>
        <dbReference type="Pfam" id="PF26130"/>
    </source>
</evidence>
<dbReference type="EMBL" id="CAJGYO010000006">
    <property type="protein sequence ID" value="CAD6236583.1"/>
    <property type="molecule type" value="Genomic_DNA"/>
</dbReference>
<dbReference type="OrthoDB" id="695318at2759"/>
<evidence type="ECO:0000313" key="3">
    <source>
        <dbReference type="Proteomes" id="UP000604825"/>
    </source>
</evidence>
<comment type="caution">
    <text evidence="2">The sequence shown here is derived from an EMBL/GenBank/DDBJ whole genome shotgun (WGS) entry which is preliminary data.</text>
</comment>
<feature type="domain" description="PB1-like" evidence="1">
    <location>
        <begin position="6"/>
        <end position="102"/>
    </location>
</feature>
<keyword evidence="3" id="KW-1185">Reference proteome</keyword>
<gene>
    <name evidence="2" type="ORF">NCGR_LOCUS24441</name>
</gene>
<dbReference type="AlphaFoldDB" id="A0A811P3A1"/>
<sequence>MAPGCVNILMHHGGAFSKEGALTYEGGEVSLFRNIEKQAMSYFNVVQLAASLGFKDGDNLFYAIPGRILDEAGIDHLKDDTSVSEMLKFANQTNFLEVYIQHNEHSGSGYPTAGYCIQQDNVAKKSATKVD</sequence>
<accession>A0A811P3A1</accession>
<protein>
    <recommendedName>
        <fullName evidence="1">PB1-like domain-containing protein</fullName>
    </recommendedName>
</protein>